<dbReference type="OrthoDB" id="9805475at2"/>
<keyword evidence="5 13" id="KW-0808">Transferase</keyword>
<dbReference type="InterPro" id="IPR003524">
    <property type="entry name" value="PNAcMuramoyl-5peptid_Trfase"/>
</dbReference>
<evidence type="ECO:0000256" key="13">
    <source>
        <dbReference type="HAMAP-Rule" id="MF_00038"/>
    </source>
</evidence>
<feature type="transmembrane region" description="Helical" evidence="13">
    <location>
        <begin position="97"/>
        <end position="114"/>
    </location>
</feature>
<keyword evidence="17" id="KW-1185">Reference proteome</keyword>
<feature type="transmembrane region" description="Helical" evidence="13">
    <location>
        <begin position="20"/>
        <end position="42"/>
    </location>
</feature>
<evidence type="ECO:0000313" key="16">
    <source>
        <dbReference type="EMBL" id="PJZ26616.1"/>
    </source>
</evidence>
<keyword evidence="7 13" id="KW-0133">Cell shape</keyword>
<comment type="subcellular location">
    <subcellularLocation>
        <location evidence="13">Cell membrane</location>
        <topology evidence="13">Multi-pass membrane protein</topology>
    </subcellularLocation>
    <subcellularLocation>
        <location evidence="1">Membrane</location>
        <topology evidence="1">Multi-pass membrane protein</topology>
    </subcellularLocation>
</comment>
<dbReference type="GO" id="GO:0046872">
    <property type="term" value="F:metal ion binding"/>
    <property type="evidence" value="ECO:0007669"/>
    <property type="project" value="UniProtKB-KW"/>
</dbReference>
<evidence type="ECO:0000256" key="11">
    <source>
        <dbReference type="ARBA" id="ARBA00023306"/>
    </source>
</evidence>
<keyword evidence="8 13" id="KW-0573">Peptidoglycan synthesis</keyword>
<evidence type="ECO:0000256" key="9">
    <source>
        <dbReference type="ARBA" id="ARBA00022989"/>
    </source>
</evidence>
<dbReference type="CDD" id="cd06852">
    <property type="entry name" value="GT_MraY"/>
    <property type="match status" value="1"/>
</dbReference>
<dbReference type="PANTHER" id="PTHR22926:SF5">
    <property type="entry name" value="PHOSPHO-N-ACETYLMURAMOYL-PENTAPEPTIDE-TRANSFERASE HOMOLOG"/>
    <property type="match status" value="1"/>
</dbReference>
<feature type="transmembrane region" description="Helical" evidence="13">
    <location>
        <begin position="249"/>
        <end position="266"/>
    </location>
</feature>
<comment type="pathway">
    <text evidence="13">Cell wall biogenesis; peptidoglycan biosynthesis.</text>
</comment>
<evidence type="ECO:0000256" key="15">
    <source>
        <dbReference type="PIRSR" id="PIRSR600715-1"/>
    </source>
</evidence>
<evidence type="ECO:0000256" key="10">
    <source>
        <dbReference type="ARBA" id="ARBA00023136"/>
    </source>
</evidence>
<dbReference type="PROSITE" id="PS01347">
    <property type="entry name" value="MRAY_1"/>
    <property type="match status" value="1"/>
</dbReference>
<dbReference type="Pfam" id="PF00953">
    <property type="entry name" value="Glycos_transf_4"/>
    <property type="match status" value="1"/>
</dbReference>
<protein>
    <recommendedName>
        <fullName evidence="13 14">Phospho-N-acetylmuramoyl-pentapeptide-transferase</fullName>
        <ecNumber evidence="13 14">2.7.8.13</ecNumber>
    </recommendedName>
    <alternativeName>
        <fullName evidence="13">UDP-MurNAc-pentapeptide phosphotransferase</fullName>
    </alternativeName>
</protein>
<accession>A0A2M9XG13</accession>
<feature type="transmembrane region" description="Helical" evidence="13">
    <location>
        <begin position="134"/>
        <end position="151"/>
    </location>
</feature>
<evidence type="ECO:0000256" key="5">
    <source>
        <dbReference type="ARBA" id="ARBA00022679"/>
    </source>
</evidence>
<comment type="caution">
    <text evidence="16">The sequence shown here is derived from an EMBL/GenBank/DDBJ whole genome shotgun (WGS) entry which is preliminary data.</text>
</comment>
<dbReference type="GO" id="GO:0008360">
    <property type="term" value="P:regulation of cell shape"/>
    <property type="evidence" value="ECO:0007669"/>
    <property type="project" value="UniProtKB-KW"/>
</dbReference>
<feature type="transmembrane region" description="Helical" evidence="13">
    <location>
        <begin position="273"/>
        <end position="292"/>
    </location>
</feature>
<evidence type="ECO:0000256" key="2">
    <source>
        <dbReference type="ARBA" id="ARBA00005583"/>
    </source>
</evidence>
<dbReference type="HAMAP" id="MF_00038">
    <property type="entry name" value="MraY"/>
    <property type="match status" value="1"/>
</dbReference>
<name>A0A2M9XG13_9LEPT</name>
<feature type="transmembrane region" description="Helical" evidence="13">
    <location>
        <begin position="298"/>
        <end position="321"/>
    </location>
</feature>
<comment type="similarity">
    <text evidence="2 13">Belongs to the glycosyltransferase 4 family. MraY subfamily.</text>
</comment>
<feature type="transmembrane region" description="Helical" evidence="13">
    <location>
        <begin position="73"/>
        <end position="91"/>
    </location>
</feature>
<dbReference type="NCBIfam" id="TIGR00445">
    <property type="entry name" value="mraY"/>
    <property type="match status" value="1"/>
</dbReference>
<evidence type="ECO:0000256" key="6">
    <source>
        <dbReference type="ARBA" id="ARBA00022692"/>
    </source>
</evidence>
<evidence type="ECO:0000256" key="14">
    <source>
        <dbReference type="NCBIfam" id="TIGR00445"/>
    </source>
</evidence>
<dbReference type="Proteomes" id="UP000232196">
    <property type="component" value="Unassembled WGS sequence"/>
</dbReference>
<dbReference type="InterPro" id="IPR000715">
    <property type="entry name" value="Glycosyl_transferase_4"/>
</dbReference>
<evidence type="ECO:0000256" key="8">
    <source>
        <dbReference type="ARBA" id="ARBA00022984"/>
    </source>
</evidence>
<keyword evidence="9 13" id="KW-1133">Transmembrane helix</keyword>
<dbReference type="GO" id="GO:0008963">
    <property type="term" value="F:phospho-N-acetylmuramoyl-pentapeptide-transferase activity"/>
    <property type="evidence" value="ECO:0007669"/>
    <property type="project" value="UniProtKB-UniRule"/>
</dbReference>
<keyword evidence="6 13" id="KW-0812">Transmembrane</keyword>
<dbReference type="GO" id="GO:0051301">
    <property type="term" value="P:cell division"/>
    <property type="evidence" value="ECO:0007669"/>
    <property type="project" value="UniProtKB-KW"/>
</dbReference>
<feature type="transmembrane region" description="Helical" evidence="13">
    <location>
        <begin position="348"/>
        <end position="367"/>
    </location>
</feature>
<organism evidence="16 17">
    <name type="scientific">Leptospira hartskeerlii</name>
    <dbReference type="NCBI Taxonomy" id="2023177"/>
    <lineage>
        <taxon>Bacteria</taxon>
        <taxon>Pseudomonadati</taxon>
        <taxon>Spirochaetota</taxon>
        <taxon>Spirochaetia</taxon>
        <taxon>Leptospirales</taxon>
        <taxon>Leptospiraceae</taxon>
        <taxon>Leptospira</taxon>
    </lineage>
</organism>
<dbReference type="GO" id="GO:0051992">
    <property type="term" value="F:UDP-N-acetylmuramoyl-L-alanyl-D-glutamyl-meso-2,6-diaminopimelyl-D-alanyl-D-alanine:undecaprenyl-phosphate transferase activity"/>
    <property type="evidence" value="ECO:0007669"/>
    <property type="project" value="RHEA"/>
</dbReference>
<keyword evidence="11 13" id="KW-0131">Cell cycle</keyword>
<comment type="catalytic activity">
    <reaction evidence="13">
        <text>UDP-N-acetyl-alpha-D-muramoyl-L-alanyl-gamma-D-glutamyl-meso-2,6-diaminopimeloyl-D-alanyl-D-alanine + di-trans,octa-cis-undecaprenyl phosphate = di-trans,octa-cis-undecaprenyl diphospho-N-acetyl-alpha-D-muramoyl-L-alanyl-D-glutamyl-meso-2,6-diaminopimeloyl-D-alanyl-D-alanine + UMP</text>
        <dbReference type="Rhea" id="RHEA:28386"/>
        <dbReference type="ChEBI" id="CHEBI:57865"/>
        <dbReference type="ChEBI" id="CHEBI:60392"/>
        <dbReference type="ChEBI" id="CHEBI:61386"/>
        <dbReference type="ChEBI" id="CHEBI:61387"/>
        <dbReference type="EC" id="2.7.8.13"/>
    </reaction>
</comment>
<feature type="transmembrane region" description="Helical" evidence="13">
    <location>
        <begin position="207"/>
        <end position="229"/>
    </location>
</feature>
<evidence type="ECO:0000313" key="17">
    <source>
        <dbReference type="Proteomes" id="UP000232196"/>
    </source>
</evidence>
<evidence type="ECO:0000256" key="12">
    <source>
        <dbReference type="ARBA" id="ARBA00023316"/>
    </source>
</evidence>
<evidence type="ECO:0000256" key="3">
    <source>
        <dbReference type="ARBA" id="ARBA00022519"/>
    </source>
</evidence>
<evidence type="ECO:0000256" key="7">
    <source>
        <dbReference type="ARBA" id="ARBA00022960"/>
    </source>
</evidence>
<reference evidence="16 17" key="1">
    <citation type="submission" date="2017-07" db="EMBL/GenBank/DDBJ databases">
        <title>Leptospira spp. isolated from tropical soils.</title>
        <authorList>
            <person name="Thibeaux R."/>
            <person name="Iraola G."/>
            <person name="Ferres I."/>
            <person name="Bierque E."/>
            <person name="Girault D."/>
            <person name="Soupe-Gilbert M.-E."/>
            <person name="Picardeau M."/>
            <person name="Goarant C."/>
        </authorList>
    </citation>
    <scope>NUCLEOTIDE SEQUENCE [LARGE SCALE GENOMIC DNA]</scope>
    <source>
        <strain evidence="16 17">MCA1-C-A1</strain>
    </source>
</reference>
<dbReference type="GO" id="GO:0005886">
    <property type="term" value="C:plasma membrane"/>
    <property type="evidence" value="ECO:0007669"/>
    <property type="project" value="UniProtKB-SubCell"/>
</dbReference>
<dbReference type="InterPro" id="IPR018480">
    <property type="entry name" value="PNAcMuramoyl-5peptid_Trfase_CS"/>
</dbReference>
<dbReference type="EC" id="2.7.8.13" evidence="13 14"/>
<dbReference type="GO" id="GO:0009252">
    <property type="term" value="P:peptidoglycan biosynthetic process"/>
    <property type="evidence" value="ECO:0007669"/>
    <property type="project" value="UniProtKB-UniRule"/>
</dbReference>
<comment type="function">
    <text evidence="13">Catalyzes the initial step of the lipid cycle reactions in the biosynthesis of the cell wall peptidoglycan: transfers peptidoglycan precursor phospho-MurNAc-pentapeptide from UDP-MurNAc-pentapeptide onto the lipid carrier undecaprenyl phosphate, yielding undecaprenyl-pyrophosphoryl-MurNAc-pentapeptide, known as lipid I.</text>
</comment>
<keyword evidence="13" id="KW-1003">Cell membrane</keyword>
<gene>
    <name evidence="13" type="primary">mraY</name>
    <name evidence="16" type="ORF">CH357_03745</name>
</gene>
<dbReference type="RefSeq" id="WP_100705436.1">
    <property type="nucleotide sequence ID" value="NZ_NPDL01000002.1"/>
</dbReference>
<dbReference type="AlphaFoldDB" id="A0A2M9XG13"/>
<dbReference type="PANTHER" id="PTHR22926">
    <property type="entry name" value="PHOSPHO-N-ACETYLMURAMOYL-PENTAPEPTIDE-TRANSFERASE"/>
    <property type="match status" value="1"/>
</dbReference>
<feature type="transmembrane region" description="Helical" evidence="13">
    <location>
        <begin position="171"/>
        <end position="195"/>
    </location>
</feature>
<dbReference type="Pfam" id="PF10555">
    <property type="entry name" value="MraY_sig1"/>
    <property type="match status" value="1"/>
</dbReference>
<dbReference type="GO" id="GO:0071555">
    <property type="term" value="P:cell wall organization"/>
    <property type="evidence" value="ECO:0007669"/>
    <property type="project" value="UniProtKB-KW"/>
</dbReference>
<feature type="binding site" evidence="15">
    <location>
        <position position="202"/>
    </location>
    <ligand>
        <name>Mg(2+)</name>
        <dbReference type="ChEBI" id="CHEBI:18420"/>
    </ligand>
</feature>
<dbReference type="EMBL" id="NPDN01000002">
    <property type="protein sequence ID" value="PJZ26616.1"/>
    <property type="molecule type" value="Genomic_DNA"/>
</dbReference>
<comment type="cofactor">
    <cofactor evidence="13 15">
        <name>Mg(2+)</name>
        <dbReference type="ChEBI" id="CHEBI:18420"/>
    </cofactor>
</comment>
<sequence>MFYFLYERFFQDLDSLRLFSYVTVRALMAGLTSMFLTFWFGGRVIDFLHGLKFRESVRDDGPKSHSAKSGTPTMGGLMIVSALVLSVLLWGNLRNSNIILLLTCAISFATLGFIDDYMKSVKKIKGGMRARTKFAVSVVLAAIFCGVFLYSTGEAPKGTTGKILFHLTDLFLPFVKGPIISWGYFAIPFSILVILGSSHGVNLTDGLDGLAGGTAGIVVGTLGLIAYVSGTPVAANYLNIPYLPHAHEYSVFLAALTGALIGFLWFNSHPAQVFMGDTGSLFLGATIGLTCVMLKKEILLIILGGIFVAESLSVILQVGSFKLRQKRIFRMAPLHHHFELGGVPETKVVIRFWIAAIILAIISLSSLKIQ</sequence>
<keyword evidence="4 13" id="KW-0132">Cell division</keyword>
<feature type="binding site" evidence="15">
    <location>
        <position position="277"/>
    </location>
    <ligand>
        <name>Mg(2+)</name>
        <dbReference type="ChEBI" id="CHEBI:18420"/>
    </ligand>
</feature>
<keyword evidence="3" id="KW-0997">Cell inner membrane</keyword>
<dbReference type="UniPathway" id="UPA00219"/>
<keyword evidence="12 13" id="KW-0961">Cell wall biogenesis/degradation</keyword>
<dbReference type="PROSITE" id="PS01348">
    <property type="entry name" value="MRAY_2"/>
    <property type="match status" value="1"/>
</dbReference>
<evidence type="ECO:0000256" key="1">
    <source>
        <dbReference type="ARBA" id="ARBA00004141"/>
    </source>
</evidence>
<evidence type="ECO:0000256" key="4">
    <source>
        <dbReference type="ARBA" id="ARBA00022618"/>
    </source>
</evidence>
<keyword evidence="10 13" id="KW-0472">Membrane</keyword>
<proteinExistence type="inferred from homology"/>
<keyword evidence="13 15" id="KW-0479">Metal-binding</keyword>
<keyword evidence="13 15" id="KW-0460">Magnesium</keyword>